<feature type="transmembrane region" description="Helical" evidence="1">
    <location>
        <begin position="20"/>
        <end position="38"/>
    </location>
</feature>
<evidence type="ECO:0000313" key="3">
    <source>
        <dbReference type="Proteomes" id="UP001642260"/>
    </source>
</evidence>
<evidence type="ECO:0000256" key="1">
    <source>
        <dbReference type="SAM" id="Phobius"/>
    </source>
</evidence>
<keyword evidence="1" id="KW-1133">Transmembrane helix</keyword>
<name>A0ABC8J7H7_ERUVS</name>
<accession>A0ABC8J7H7</accession>
<evidence type="ECO:0000313" key="2">
    <source>
        <dbReference type="EMBL" id="CAH8311661.1"/>
    </source>
</evidence>
<proteinExistence type="predicted"/>
<reference evidence="2 3" key="1">
    <citation type="submission" date="2022-03" db="EMBL/GenBank/DDBJ databases">
        <authorList>
            <person name="Macdonald S."/>
            <person name="Ahmed S."/>
            <person name="Newling K."/>
        </authorList>
    </citation>
    <scope>NUCLEOTIDE SEQUENCE [LARGE SCALE GENOMIC DNA]</scope>
</reference>
<gene>
    <name evidence="2" type="ORF">ERUC_LOCUS6017</name>
</gene>
<dbReference type="AlphaFoldDB" id="A0ABC8J7H7"/>
<sequence length="51" mass="6058">HMTFESVTLPFSNSKETWCFMSLLLVLAVVRFNIHILTSSRRKPTRMMMLR</sequence>
<comment type="caution">
    <text evidence="2">The sequence shown here is derived from an EMBL/GenBank/DDBJ whole genome shotgun (WGS) entry which is preliminary data.</text>
</comment>
<keyword evidence="1" id="KW-0812">Transmembrane</keyword>
<dbReference type="EMBL" id="CAKOAT010073599">
    <property type="protein sequence ID" value="CAH8311661.1"/>
    <property type="molecule type" value="Genomic_DNA"/>
</dbReference>
<organism evidence="2 3">
    <name type="scientific">Eruca vesicaria subsp. sativa</name>
    <name type="common">Garden rocket</name>
    <name type="synonym">Eruca sativa</name>
    <dbReference type="NCBI Taxonomy" id="29727"/>
    <lineage>
        <taxon>Eukaryota</taxon>
        <taxon>Viridiplantae</taxon>
        <taxon>Streptophyta</taxon>
        <taxon>Embryophyta</taxon>
        <taxon>Tracheophyta</taxon>
        <taxon>Spermatophyta</taxon>
        <taxon>Magnoliopsida</taxon>
        <taxon>eudicotyledons</taxon>
        <taxon>Gunneridae</taxon>
        <taxon>Pentapetalae</taxon>
        <taxon>rosids</taxon>
        <taxon>malvids</taxon>
        <taxon>Brassicales</taxon>
        <taxon>Brassicaceae</taxon>
        <taxon>Brassiceae</taxon>
        <taxon>Eruca</taxon>
    </lineage>
</organism>
<protein>
    <submittedName>
        <fullName evidence="2">Uncharacterized protein</fullName>
    </submittedName>
</protein>
<feature type="non-terminal residue" evidence="2">
    <location>
        <position position="51"/>
    </location>
</feature>
<keyword evidence="1" id="KW-0472">Membrane</keyword>
<keyword evidence="3" id="KW-1185">Reference proteome</keyword>
<dbReference type="Proteomes" id="UP001642260">
    <property type="component" value="Unassembled WGS sequence"/>
</dbReference>
<feature type="non-terminal residue" evidence="2">
    <location>
        <position position="1"/>
    </location>
</feature>